<dbReference type="InterPro" id="IPR016461">
    <property type="entry name" value="COMT-like"/>
</dbReference>
<evidence type="ECO:0000256" key="6">
    <source>
        <dbReference type="ARBA" id="ARBA00040730"/>
    </source>
</evidence>
<evidence type="ECO:0000256" key="8">
    <source>
        <dbReference type="PIRSR" id="PIRSR005739-1"/>
    </source>
</evidence>
<dbReference type="CDD" id="cd02440">
    <property type="entry name" value="AdoMet_MTases"/>
    <property type="match status" value="1"/>
</dbReference>
<dbReference type="SUPFAM" id="SSF53335">
    <property type="entry name" value="S-adenosyl-L-methionine-dependent methyltransferases"/>
    <property type="match status" value="1"/>
</dbReference>
<dbReference type="Pfam" id="PF00891">
    <property type="entry name" value="Methyltransf_2"/>
    <property type="match status" value="1"/>
</dbReference>
<keyword evidence="13" id="KW-1185">Reference proteome</keyword>
<keyword evidence="3" id="KW-0949">S-adenosyl-L-methionine</keyword>
<feature type="domain" description="O-methyltransferase dimerisation" evidence="11">
    <location>
        <begin position="21"/>
        <end position="101"/>
    </location>
</feature>
<gene>
    <name evidence="12" type="ORF">SNE40_018391</name>
</gene>
<dbReference type="PANTHER" id="PTHR43712">
    <property type="entry name" value="PUTATIVE (AFU_ORTHOLOGUE AFUA_4G14580)-RELATED"/>
    <property type="match status" value="1"/>
</dbReference>
<dbReference type="EMBL" id="JAZGQO010000013">
    <property type="protein sequence ID" value="KAK6171978.1"/>
    <property type="molecule type" value="Genomic_DNA"/>
</dbReference>
<dbReference type="PROSITE" id="PS51683">
    <property type="entry name" value="SAM_OMT_II"/>
    <property type="match status" value="1"/>
</dbReference>
<dbReference type="PIRSF" id="PIRSF005739">
    <property type="entry name" value="O-mtase"/>
    <property type="match status" value="1"/>
</dbReference>
<accession>A0AAN8JBQ0</accession>
<evidence type="ECO:0000256" key="1">
    <source>
        <dbReference type="ARBA" id="ARBA00022603"/>
    </source>
</evidence>
<evidence type="ECO:0000256" key="4">
    <source>
        <dbReference type="ARBA" id="ARBA00037645"/>
    </source>
</evidence>
<evidence type="ECO:0000256" key="9">
    <source>
        <dbReference type="SAM" id="MobiDB-lite"/>
    </source>
</evidence>
<dbReference type="GO" id="GO:0017096">
    <property type="term" value="F:acetylserotonin O-methyltransferase activity"/>
    <property type="evidence" value="ECO:0007669"/>
    <property type="project" value="UniProtKB-EC"/>
</dbReference>
<reference evidence="12 13" key="1">
    <citation type="submission" date="2024-01" db="EMBL/GenBank/DDBJ databases">
        <title>The genome of the rayed Mediterranean limpet Patella caerulea (Linnaeus, 1758).</title>
        <authorList>
            <person name="Anh-Thu Weber A."/>
            <person name="Halstead-Nussloch G."/>
        </authorList>
    </citation>
    <scope>NUCLEOTIDE SEQUENCE [LARGE SCALE GENOMIC DNA]</scope>
    <source>
        <strain evidence="12">AATW-2023a</strain>
        <tissue evidence="12">Whole specimen</tissue>
    </source>
</reference>
<feature type="domain" description="O-methyltransferase C-terminal" evidence="10">
    <location>
        <begin position="196"/>
        <end position="368"/>
    </location>
</feature>
<dbReference type="InterPro" id="IPR029063">
    <property type="entry name" value="SAM-dependent_MTases_sf"/>
</dbReference>
<feature type="active site" description="Proton acceptor" evidence="8">
    <location>
        <position position="296"/>
    </location>
</feature>
<dbReference type="SUPFAM" id="SSF46785">
    <property type="entry name" value="Winged helix' DNA-binding domain"/>
    <property type="match status" value="1"/>
</dbReference>
<protein>
    <recommendedName>
        <fullName evidence="6">Acetylserotonin O-methyltransferase</fullName>
        <ecNumber evidence="5">2.1.1.4</ecNumber>
    </recommendedName>
    <alternativeName>
        <fullName evidence="7">Hydroxyindole O-methyltransferase</fullName>
    </alternativeName>
</protein>
<comment type="function">
    <text evidence="4">Catalyzes the transfer of a methyl group onto N-acetylserotonin, producing melatonin (N-acetyl-5-methoxytryptamine).</text>
</comment>
<name>A0AAN8JBQ0_PATCE</name>
<evidence type="ECO:0000259" key="11">
    <source>
        <dbReference type="Pfam" id="PF08100"/>
    </source>
</evidence>
<dbReference type="InterPro" id="IPR036390">
    <property type="entry name" value="WH_DNA-bd_sf"/>
</dbReference>
<dbReference type="AlphaFoldDB" id="A0AAN8JBQ0"/>
<dbReference type="GO" id="GO:0046983">
    <property type="term" value="F:protein dimerization activity"/>
    <property type="evidence" value="ECO:0007669"/>
    <property type="project" value="InterPro"/>
</dbReference>
<evidence type="ECO:0000313" key="13">
    <source>
        <dbReference type="Proteomes" id="UP001347796"/>
    </source>
</evidence>
<dbReference type="InterPro" id="IPR001077">
    <property type="entry name" value="COMT_C"/>
</dbReference>
<dbReference type="Gene3D" id="3.40.50.150">
    <property type="entry name" value="Vaccinia Virus protein VP39"/>
    <property type="match status" value="1"/>
</dbReference>
<organism evidence="12 13">
    <name type="scientific">Patella caerulea</name>
    <name type="common">Rayed Mediterranean limpet</name>
    <dbReference type="NCBI Taxonomy" id="87958"/>
    <lineage>
        <taxon>Eukaryota</taxon>
        <taxon>Metazoa</taxon>
        <taxon>Spiralia</taxon>
        <taxon>Lophotrochozoa</taxon>
        <taxon>Mollusca</taxon>
        <taxon>Gastropoda</taxon>
        <taxon>Patellogastropoda</taxon>
        <taxon>Patelloidea</taxon>
        <taxon>Patellidae</taxon>
        <taxon>Patella</taxon>
    </lineage>
</organism>
<dbReference type="Gene3D" id="1.10.10.10">
    <property type="entry name" value="Winged helix-like DNA-binding domain superfamily/Winged helix DNA-binding domain"/>
    <property type="match status" value="1"/>
</dbReference>
<dbReference type="EC" id="2.1.1.4" evidence="5"/>
<dbReference type="Pfam" id="PF08100">
    <property type="entry name" value="Dimerisation"/>
    <property type="match status" value="1"/>
</dbReference>
<dbReference type="Proteomes" id="UP001347796">
    <property type="component" value="Unassembled WGS sequence"/>
</dbReference>
<evidence type="ECO:0000256" key="7">
    <source>
        <dbReference type="ARBA" id="ARBA00043054"/>
    </source>
</evidence>
<keyword evidence="1" id="KW-0489">Methyltransferase</keyword>
<evidence type="ECO:0000256" key="2">
    <source>
        <dbReference type="ARBA" id="ARBA00022679"/>
    </source>
</evidence>
<dbReference type="InterPro" id="IPR012967">
    <property type="entry name" value="COMT_dimerisation"/>
</dbReference>
<keyword evidence="2" id="KW-0808">Transferase</keyword>
<proteinExistence type="predicted"/>
<sequence>MAYDIQPDLFSDPLADPIVKITDAAKKLKVLGCVLELGLFDEMEESCNGVSVPTLAIKLAYDEDVLQRIMNTLACLQLLEKKTNNGSTVYRNTPATSKYLVLSKKPTLVHYVNTEIKMVMTMYDKIPMVLQRGKTDNISEAYERGKMDELHVISLSKQMNTTNLETKNTPTPVPLDKNQNPVSTNVKQKNQLSPINFMLAMDGIITPTASVITKAFDLSGHKTLLDLGGCSGYLTNEFVRNYPGLKGIVFDLPDTVKVAKSLQDEDMKSRVTYVEGDFFKDNFPQADVILLSHIIHNWERKEIDVILGKAFSRLPCGGAIILAEKFLNDEETGPETSVLLNLSMCLMCKGRERTQTEYRQLLFSHGFRNIEAKTIEGFNYHDIIIGRKPF</sequence>
<comment type="caution">
    <text evidence="12">The sequence shown here is derived from an EMBL/GenBank/DDBJ whole genome shotgun (WGS) entry which is preliminary data.</text>
</comment>
<dbReference type="PANTHER" id="PTHR43712:SF2">
    <property type="entry name" value="O-METHYLTRANSFERASE CICE"/>
    <property type="match status" value="1"/>
</dbReference>
<feature type="region of interest" description="Disordered" evidence="9">
    <location>
        <begin position="163"/>
        <end position="183"/>
    </location>
</feature>
<evidence type="ECO:0000256" key="5">
    <source>
        <dbReference type="ARBA" id="ARBA00039116"/>
    </source>
</evidence>
<evidence type="ECO:0000256" key="3">
    <source>
        <dbReference type="ARBA" id="ARBA00022691"/>
    </source>
</evidence>
<evidence type="ECO:0000259" key="10">
    <source>
        <dbReference type="Pfam" id="PF00891"/>
    </source>
</evidence>
<dbReference type="GO" id="GO:0032259">
    <property type="term" value="P:methylation"/>
    <property type="evidence" value="ECO:0007669"/>
    <property type="project" value="UniProtKB-KW"/>
</dbReference>
<evidence type="ECO:0000313" key="12">
    <source>
        <dbReference type="EMBL" id="KAK6171978.1"/>
    </source>
</evidence>
<dbReference type="InterPro" id="IPR036388">
    <property type="entry name" value="WH-like_DNA-bd_sf"/>
</dbReference>